<reference evidence="1" key="3">
    <citation type="journal article" date="2017" name="Nature">
        <title>Genome sequence of the progenitor of the wheat D genome Aegilops tauschii.</title>
        <authorList>
            <person name="Luo M.C."/>
            <person name="Gu Y.Q."/>
            <person name="Puiu D."/>
            <person name="Wang H."/>
            <person name="Twardziok S.O."/>
            <person name="Deal K.R."/>
            <person name="Huo N."/>
            <person name="Zhu T."/>
            <person name="Wang L."/>
            <person name="Wang Y."/>
            <person name="McGuire P.E."/>
            <person name="Liu S."/>
            <person name="Long H."/>
            <person name="Ramasamy R.K."/>
            <person name="Rodriguez J.C."/>
            <person name="Van S.L."/>
            <person name="Yuan L."/>
            <person name="Wang Z."/>
            <person name="Xia Z."/>
            <person name="Xiao L."/>
            <person name="Anderson O.D."/>
            <person name="Ouyang S."/>
            <person name="Liang Y."/>
            <person name="Zimin A.V."/>
            <person name="Pertea G."/>
            <person name="Qi P."/>
            <person name="Bennetzen J.L."/>
            <person name="Dai X."/>
            <person name="Dawson M.W."/>
            <person name="Muller H.G."/>
            <person name="Kugler K."/>
            <person name="Rivarola-Duarte L."/>
            <person name="Spannagl M."/>
            <person name="Mayer K.F.X."/>
            <person name="Lu F.H."/>
            <person name="Bevan M.W."/>
            <person name="Leroy P."/>
            <person name="Li P."/>
            <person name="You F.M."/>
            <person name="Sun Q."/>
            <person name="Liu Z."/>
            <person name="Lyons E."/>
            <person name="Wicker T."/>
            <person name="Salzberg S.L."/>
            <person name="Devos K.M."/>
            <person name="Dvorak J."/>
        </authorList>
    </citation>
    <scope>NUCLEOTIDE SEQUENCE [LARGE SCALE GENOMIC DNA]</scope>
    <source>
        <strain evidence="1">cv. AL8/78</strain>
    </source>
</reference>
<protein>
    <submittedName>
        <fullName evidence="1">Uncharacterized protein</fullName>
    </submittedName>
</protein>
<dbReference type="EnsemblPlants" id="AET7Gv20313900.7">
    <property type="protein sequence ID" value="AET7Gv20313900.7"/>
    <property type="gene ID" value="AET7Gv20313900"/>
</dbReference>
<sequence>MFQLLSLCCTRYKKLVRKVFYRCFARMDLVGLVAMLIKLINSSMFILIVTLPCVCGNCFL</sequence>
<proteinExistence type="predicted"/>
<evidence type="ECO:0000313" key="2">
    <source>
        <dbReference type="Proteomes" id="UP000015105"/>
    </source>
</evidence>
<keyword evidence="2" id="KW-1185">Reference proteome</keyword>
<evidence type="ECO:0000313" key="1">
    <source>
        <dbReference type="EnsemblPlants" id="AET7Gv20313900.7"/>
    </source>
</evidence>
<dbReference type="AlphaFoldDB" id="A0A453QT95"/>
<reference evidence="2" key="2">
    <citation type="journal article" date="2017" name="Nat. Plants">
        <title>The Aegilops tauschii genome reveals multiple impacts of transposons.</title>
        <authorList>
            <person name="Zhao G."/>
            <person name="Zou C."/>
            <person name="Li K."/>
            <person name="Wang K."/>
            <person name="Li T."/>
            <person name="Gao L."/>
            <person name="Zhang X."/>
            <person name="Wang H."/>
            <person name="Yang Z."/>
            <person name="Liu X."/>
            <person name="Jiang W."/>
            <person name="Mao L."/>
            <person name="Kong X."/>
            <person name="Jiao Y."/>
            <person name="Jia J."/>
        </authorList>
    </citation>
    <scope>NUCLEOTIDE SEQUENCE [LARGE SCALE GENOMIC DNA]</scope>
    <source>
        <strain evidence="2">cv. AL8/78</strain>
    </source>
</reference>
<name>A0A453QT95_AEGTS</name>
<dbReference type="Gramene" id="AET7Gv20313900.7">
    <property type="protein sequence ID" value="AET7Gv20313900.7"/>
    <property type="gene ID" value="AET7Gv20313900"/>
</dbReference>
<accession>A0A453QT95</accession>
<organism evidence="1 2">
    <name type="scientific">Aegilops tauschii subsp. strangulata</name>
    <name type="common">Goatgrass</name>
    <dbReference type="NCBI Taxonomy" id="200361"/>
    <lineage>
        <taxon>Eukaryota</taxon>
        <taxon>Viridiplantae</taxon>
        <taxon>Streptophyta</taxon>
        <taxon>Embryophyta</taxon>
        <taxon>Tracheophyta</taxon>
        <taxon>Spermatophyta</taxon>
        <taxon>Magnoliopsida</taxon>
        <taxon>Liliopsida</taxon>
        <taxon>Poales</taxon>
        <taxon>Poaceae</taxon>
        <taxon>BOP clade</taxon>
        <taxon>Pooideae</taxon>
        <taxon>Triticodae</taxon>
        <taxon>Triticeae</taxon>
        <taxon>Triticinae</taxon>
        <taxon>Aegilops</taxon>
    </lineage>
</organism>
<reference evidence="2" key="1">
    <citation type="journal article" date="2014" name="Science">
        <title>Ancient hybridizations among the ancestral genomes of bread wheat.</title>
        <authorList>
            <consortium name="International Wheat Genome Sequencing Consortium,"/>
            <person name="Marcussen T."/>
            <person name="Sandve S.R."/>
            <person name="Heier L."/>
            <person name="Spannagl M."/>
            <person name="Pfeifer M."/>
            <person name="Jakobsen K.S."/>
            <person name="Wulff B.B."/>
            <person name="Steuernagel B."/>
            <person name="Mayer K.F."/>
            <person name="Olsen O.A."/>
        </authorList>
    </citation>
    <scope>NUCLEOTIDE SEQUENCE [LARGE SCALE GENOMIC DNA]</scope>
    <source>
        <strain evidence="2">cv. AL8/78</strain>
    </source>
</reference>
<dbReference type="Proteomes" id="UP000015105">
    <property type="component" value="Chromosome 7D"/>
</dbReference>
<reference evidence="1" key="4">
    <citation type="submission" date="2019-03" db="UniProtKB">
        <authorList>
            <consortium name="EnsemblPlants"/>
        </authorList>
    </citation>
    <scope>IDENTIFICATION</scope>
</reference>
<reference evidence="1" key="5">
    <citation type="journal article" date="2021" name="G3 (Bethesda)">
        <title>Aegilops tauschii genome assembly Aet v5.0 features greater sequence contiguity and improved annotation.</title>
        <authorList>
            <person name="Wang L."/>
            <person name="Zhu T."/>
            <person name="Rodriguez J.C."/>
            <person name="Deal K.R."/>
            <person name="Dubcovsky J."/>
            <person name="McGuire P.E."/>
            <person name="Lux T."/>
            <person name="Spannagl M."/>
            <person name="Mayer K.F.X."/>
            <person name="Baldrich P."/>
            <person name="Meyers B.C."/>
            <person name="Huo N."/>
            <person name="Gu Y.Q."/>
            <person name="Zhou H."/>
            <person name="Devos K.M."/>
            <person name="Bennetzen J.L."/>
            <person name="Unver T."/>
            <person name="Budak H."/>
            <person name="Gulick P.J."/>
            <person name="Galiba G."/>
            <person name="Kalapos B."/>
            <person name="Nelson D.R."/>
            <person name="Li P."/>
            <person name="You F.M."/>
            <person name="Luo M.C."/>
            <person name="Dvorak J."/>
        </authorList>
    </citation>
    <scope>NUCLEOTIDE SEQUENCE [LARGE SCALE GENOMIC DNA]</scope>
    <source>
        <strain evidence="1">cv. AL8/78</strain>
    </source>
</reference>